<reference evidence="2 3" key="1">
    <citation type="submission" date="2020-08" db="EMBL/GenBank/DDBJ databases">
        <title>A Genomic Blueprint of the Chicken Gut Microbiome.</title>
        <authorList>
            <person name="Gilroy R."/>
            <person name="Ravi A."/>
            <person name="Getino M."/>
            <person name="Pursley I."/>
            <person name="Horton D.L."/>
            <person name="Alikhan N.-F."/>
            <person name="Baker D."/>
            <person name="Gharbi K."/>
            <person name="Hall N."/>
            <person name="Watson M."/>
            <person name="Adriaenssens E.M."/>
            <person name="Foster-Nyarko E."/>
            <person name="Jarju S."/>
            <person name="Secka A."/>
            <person name="Antonio M."/>
            <person name="Oren A."/>
            <person name="Chaudhuri R."/>
            <person name="La Ragione R.M."/>
            <person name="Hildebrand F."/>
            <person name="Pallen M.J."/>
        </authorList>
    </citation>
    <scope>NUCLEOTIDE SEQUENCE [LARGE SCALE GENOMIC DNA]</scope>
    <source>
        <strain evidence="2 3">Sa2BVA9</strain>
    </source>
</reference>
<dbReference type="EMBL" id="JACSQL010000008">
    <property type="protein sequence ID" value="MBD7969655.1"/>
    <property type="molecule type" value="Genomic_DNA"/>
</dbReference>
<sequence length="239" mass="28084">MLRTLLGEPPRVNSGYLKEAMDAMARMLQLLMNEIKESTDPTHDYRELEIWTRGLITSLDELEQSSFAASFYAAKIHAASTDDMGPDEKADYARYVYFYKDGFIRMFATLDKLGNVLDDWYHLETSRIKAHFSYFTVLKQLEGQPKHKTLLIKLSSLKDKYHQPMNRLRKRRNTEIHHMNVEMQDDLWQRHQALHGKVKLEDLKAFTSDLELGVDLVSRSLRESFEYMNSTWKKQTVRA</sequence>
<evidence type="ECO:0000259" key="1">
    <source>
        <dbReference type="Pfam" id="PF18730"/>
    </source>
</evidence>
<gene>
    <name evidence="2" type="ORF">H9647_16460</name>
</gene>
<keyword evidence="3" id="KW-1185">Reference proteome</keyword>
<evidence type="ECO:0000313" key="2">
    <source>
        <dbReference type="EMBL" id="MBD7969655.1"/>
    </source>
</evidence>
<proteinExistence type="predicted"/>
<dbReference type="Pfam" id="PF18730">
    <property type="entry name" value="HEPN_Cthe2314"/>
    <property type="match status" value="1"/>
</dbReference>
<dbReference type="InterPro" id="IPR041394">
    <property type="entry name" value="HEPN_Cthe2314"/>
</dbReference>
<feature type="domain" description="Cthe-2314-like HEPN" evidence="1">
    <location>
        <begin position="51"/>
        <end position="229"/>
    </location>
</feature>
<organism evidence="2 3">
    <name type="scientific">Paenibacillus gallinarum</name>
    <dbReference type="NCBI Taxonomy" id="2762232"/>
    <lineage>
        <taxon>Bacteria</taxon>
        <taxon>Bacillati</taxon>
        <taxon>Bacillota</taxon>
        <taxon>Bacilli</taxon>
        <taxon>Bacillales</taxon>
        <taxon>Paenibacillaceae</taxon>
        <taxon>Paenibacillus</taxon>
    </lineage>
</organism>
<comment type="caution">
    <text evidence="2">The sequence shown here is derived from an EMBL/GenBank/DDBJ whole genome shotgun (WGS) entry which is preliminary data.</text>
</comment>
<protein>
    <recommendedName>
        <fullName evidence="1">Cthe-2314-like HEPN domain-containing protein</fullName>
    </recommendedName>
</protein>
<name>A0ABR8T1L5_9BACL</name>
<dbReference type="RefSeq" id="WP_191801967.1">
    <property type="nucleotide sequence ID" value="NZ_JACSQL010000008.1"/>
</dbReference>
<accession>A0ABR8T1L5</accession>
<evidence type="ECO:0000313" key="3">
    <source>
        <dbReference type="Proteomes" id="UP000608071"/>
    </source>
</evidence>
<dbReference type="Proteomes" id="UP000608071">
    <property type="component" value="Unassembled WGS sequence"/>
</dbReference>